<dbReference type="AlphaFoldDB" id="A0A8H7QWZ1"/>
<proteinExistence type="inferred from homology"/>
<evidence type="ECO:0000313" key="10">
    <source>
        <dbReference type="Proteomes" id="UP000603453"/>
    </source>
</evidence>
<comment type="caution">
    <text evidence="9">The sequence shown here is derived from an EMBL/GenBank/DDBJ whole genome shotgun (WGS) entry which is preliminary data.</text>
</comment>
<evidence type="ECO:0000256" key="2">
    <source>
        <dbReference type="ARBA" id="ARBA00004629"/>
    </source>
</evidence>
<evidence type="ECO:0000256" key="6">
    <source>
        <dbReference type="ARBA" id="ARBA00023328"/>
    </source>
</evidence>
<dbReference type="EMBL" id="JAEPRD010000085">
    <property type="protein sequence ID" value="KAG2200282.1"/>
    <property type="molecule type" value="Genomic_DNA"/>
</dbReference>
<evidence type="ECO:0000259" key="8">
    <source>
        <dbReference type="Pfam" id="PF05837"/>
    </source>
</evidence>
<evidence type="ECO:0000256" key="1">
    <source>
        <dbReference type="ARBA" id="ARBA00004123"/>
    </source>
</evidence>
<protein>
    <recommendedName>
        <fullName evidence="8">Centromere protein H C-terminal domain-containing protein</fullName>
    </recommendedName>
</protein>
<accession>A0A8H7QWZ1</accession>
<reference evidence="9" key="1">
    <citation type="submission" date="2020-12" db="EMBL/GenBank/DDBJ databases">
        <title>Metabolic potential, ecology and presence of endohyphal bacteria is reflected in genomic diversity of Mucoromycotina.</title>
        <authorList>
            <person name="Muszewska A."/>
            <person name="Okrasinska A."/>
            <person name="Steczkiewicz K."/>
            <person name="Drgas O."/>
            <person name="Orlowska M."/>
            <person name="Perlinska-Lenart U."/>
            <person name="Aleksandrzak-Piekarczyk T."/>
            <person name="Szatraj K."/>
            <person name="Zielenkiewicz U."/>
            <person name="Pilsyk S."/>
            <person name="Malc E."/>
            <person name="Mieczkowski P."/>
            <person name="Kruszewska J.S."/>
            <person name="Biernat P."/>
            <person name="Pawlowska J."/>
        </authorList>
    </citation>
    <scope>NUCLEOTIDE SEQUENCE</scope>
    <source>
        <strain evidence="9">WA0000017839</strain>
    </source>
</reference>
<comment type="subcellular location">
    <subcellularLocation>
        <location evidence="2">Chromosome</location>
        <location evidence="2">Centromere</location>
        <location evidence="2">Kinetochore</location>
    </subcellularLocation>
    <subcellularLocation>
        <location evidence="1">Nucleus</location>
    </subcellularLocation>
</comment>
<organism evidence="9 10">
    <name type="scientific">Mucor saturninus</name>
    <dbReference type="NCBI Taxonomy" id="64648"/>
    <lineage>
        <taxon>Eukaryota</taxon>
        <taxon>Fungi</taxon>
        <taxon>Fungi incertae sedis</taxon>
        <taxon>Mucoromycota</taxon>
        <taxon>Mucoromycotina</taxon>
        <taxon>Mucoromycetes</taxon>
        <taxon>Mucorales</taxon>
        <taxon>Mucorineae</taxon>
        <taxon>Mucoraceae</taxon>
        <taxon>Mucor</taxon>
    </lineage>
</organism>
<dbReference type="InterPro" id="IPR008426">
    <property type="entry name" value="CENP-H_C"/>
</dbReference>
<evidence type="ECO:0000313" key="9">
    <source>
        <dbReference type="EMBL" id="KAG2200282.1"/>
    </source>
</evidence>
<comment type="similarity">
    <text evidence="7">Belongs to the CENP-H/MCM16 family.</text>
</comment>
<feature type="domain" description="Centromere protein H C-terminal" evidence="8">
    <location>
        <begin position="17"/>
        <end position="216"/>
    </location>
</feature>
<evidence type="ECO:0000256" key="4">
    <source>
        <dbReference type="ARBA" id="ARBA00022838"/>
    </source>
</evidence>
<keyword evidence="6" id="KW-0137">Centromere</keyword>
<keyword evidence="4" id="KW-0995">Kinetochore</keyword>
<dbReference type="GO" id="GO:0000776">
    <property type="term" value="C:kinetochore"/>
    <property type="evidence" value="ECO:0007669"/>
    <property type="project" value="UniProtKB-KW"/>
</dbReference>
<dbReference type="GO" id="GO:0005634">
    <property type="term" value="C:nucleus"/>
    <property type="evidence" value="ECO:0007669"/>
    <property type="project" value="UniProtKB-SubCell"/>
</dbReference>
<keyword evidence="3" id="KW-0158">Chromosome</keyword>
<evidence type="ECO:0000256" key="3">
    <source>
        <dbReference type="ARBA" id="ARBA00022454"/>
    </source>
</evidence>
<keyword evidence="5" id="KW-0539">Nucleus</keyword>
<dbReference type="Pfam" id="PF05837">
    <property type="entry name" value="CENP-H"/>
    <property type="match status" value="1"/>
</dbReference>
<name>A0A8H7QWZ1_9FUNG</name>
<evidence type="ECO:0000256" key="7">
    <source>
        <dbReference type="ARBA" id="ARBA00025735"/>
    </source>
</evidence>
<gene>
    <name evidence="9" type="ORF">INT47_000275</name>
</gene>
<evidence type="ECO:0000256" key="5">
    <source>
        <dbReference type="ARBA" id="ARBA00023242"/>
    </source>
</evidence>
<dbReference type="GO" id="GO:0051382">
    <property type="term" value="P:kinetochore assembly"/>
    <property type="evidence" value="ECO:0007669"/>
    <property type="project" value="InterPro"/>
</dbReference>
<sequence>MSILSKKEQQVLDSQREILWLKRQVEQLEKEDNFKIQEIPEGTDENKIKEGIKTYRTHVNEMKVQLDLVTLRNKKREGVAKAYDEHYFTLKALYPDRVGHTELEIKKKTEQLVNRRDELVSESLRVLEEIKEKQLGLTKIRGDVIKHHMENRDVMQRVNDLKQVVEGTGVSESTALLHRQIREQKNYIATLRAAISGLIMESDIDWVKDPKAFSIMTKAGEDL</sequence>
<dbReference type="OrthoDB" id="2274804at2759"/>
<dbReference type="Proteomes" id="UP000603453">
    <property type="component" value="Unassembled WGS sequence"/>
</dbReference>
<keyword evidence="10" id="KW-1185">Reference proteome</keyword>